<dbReference type="InterPro" id="IPR054722">
    <property type="entry name" value="PolX-like_BBD"/>
</dbReference>
<proteinExistence type="predicted"/>
<dbReference type="Pfam" id="PF22936">
    <property type="entry name" value="Pol_BBD"/>
    <property type="match status" value="1"/>
</dbReference>
<dbReference type="InterPro" id="IPR025724">
    <property type="entry name" value="GAG-pre-integrase_dom"/>
</dbReference>
<feature type="domain" description="Retrovirus-related Pol polyprotein from transposon TNT 1-94-like beta-barrel" evidence="2">
    <location>
        <begin position="2"/>
        <end position="55"/>
    </location>
</feature>
<evidence type="ECO:0008006" key="5">
    <source>
        <dbReference type="Google" id="ProtNLM"/>
    </source>
</evidence>
<comment type="caution">
    <text evidence="3">The sequence shown here is derived from an EMBL/GenBank/DDBJ whole genome shotgun (WGS) entry which is preliminary data.</text>
</comment>
<evidence type="ECO:0000313" key="3">
    <source>
        <dbReference type="EMBL" id="GBL94285.1"/>
    </source>
</evidence>
<sequence length="157" mass="17565">MVDVANSEKVEVTGVGDILLSLYEGPRNITLSNVLYVPKLGGNLLSIGRIGLKGFKVKFLNGEAKVTGKNGETVLTAKRKGRVYIIEENKSPVYITRTKNEELWYRRMGHPHYNAVKKLDCTASKSESSPTLNELCSTCIQRKMRRQSFPYSSLHTS</sequence>
<name>A0A4Y2BS79_ARAVE</name>
<keyword evidence="4" id="KW-1185">Reference proteome</keyword>
<organism evidence="3 4">
    <name type="scientific">Araneus ventricosus</name>
    <name type="common">Orbweaver spider</name>
    <name type="synonym">Epeira ventricosa</name>
    <dbReference type="NCBI Taxonomy" id="182803"/>
    <lineage>
        <taxon>Eukaryota</taxon>
        <taxon>Metazoa</taxon>
        <taxon>Ecdysozoa</taxon>
        <taxon>Arthropoda</taxon>
        <taxon>Chelicerata</taxon>
        <taxon>Arachnida</taxon>
        <taxon>Araneae</taxon>
        <taxon>Araneomorphae</taxon>
        <taxon>Entelegynae</taxon>
        <taxon>Araneoidea</taxon>
        <taxon>Araneidae</taxon>
        <taxon>Araneus</taxon>
    </lineage>
</organism>
<gene>
    <name evidence="3" type="ORF">AVEN_16806_1</name>
</gene>
<dbReference type="AlphaFoldDB" id="A0A4Y2BS79"/>
<evidence type="ECO:0000313" key="4">
    <source>
        <dbReference type="Proteomes" id="UP000499080"/>
    </source>
</evidence>
<evidence type="ECO:0000259" key="1">
    <source>
        <dbReference type="Pfam" id="PF13976"/>
    </source>
</evidence>
<dbReference type="EMBL" id="BGPR01000101">
    <property type="protein sequence ID" value="GBL94285.1"/>
    <property type="molecule type" value="Genomic_DNA"/>
</dbReference>
<accession>A0A4Y2BS79</accession>
<dbReference type="OrthoDB" id="8029976at2759"/>
<protein>
    <recommendedName>
        <fullName evidence="5">GAG-pre-integrase domain-containing protein</fullName>
    </recommendedName>
</protein>
<dbReference type="Pfam" id="PF13976">
    <property type="entry name" value="gag_pre-integrs"/>
    <property type="match status" value="1"/>
</dbReference>
<evidence type="ECO:0000259" key="2">
    <source>
        <dbReference type="Pfam" id="PF22936"/>
    </source>
</evidence>
<dbReference type="Proteomes" id="UP000499080">
    <property type="component" value="Unassembled WGS sequence"/>
</dbReference>
<reference evidence="3 4" key="1">
    <citation type="journal article" date="2019" name="Sci. Rep.">
        <title>Orb-weaving spider Araneus ventricosus genome elucidates the spidroin gene catalogue.</title>
        <authorList>
            <person name="Kono N."/>
            <person name="Nakamura H."/>
            <person name="Ohtoshi R."/>
            <person name="Moran D.A.P."/>
            <person name="Shinohara A."/>
            <person name="Yoshida Y."/>
            <person name="Fujiwara M."/>
            <person name="Mori M."/>
            <person name="Tomita M."/>
            <person name="Arakawa K."/>
        </authorList>
    </citation>
    <scope>NUCLEOTIDE SEQUENCE [LARGE SCALE GENOMIC DNA]</scope>
</reference>
<feature type="domain" description="GAG-pre-integrase" evidence="1">
    <location>
        <begin position="89"/>
        <end position="144"/>
    </location>
</feature>